<dbReference type="InterPro" id="IPR036396">
    <property type="entry name" value="Cyt_P450_sf"/>
</dbReference>
<dbReference type="SUPFAM" id="SSF48264">
    <property type="entry name" value="Cytochrome P450"/>
    <property type="match status" value="1"/>
</dbReference>
<comment type="caution">
    <text evidence="7">The sequence shown here is derived from an EMBL/GenBank/DDBJ whole genome shotgun (WGS) entry which is preliminary data.</text>
</comment>
<evidence type="ECO:0000256" key="4">
    <source>
        <dbReference type="ARBA" id="ARBA00023004"/>
    </source>
</evidence>
<keyword evidence="2 5" id="KW-0479">Metal-binding</keyword>
<feature type="binding site" description="axial binding residue" evidence="5">
    <location>
        <position position="419"/>
    </location>
    <ligand>
        <name>heme</name>
        <dbReference type="ChEBI" id="CHEBI:30413"/>
    </ligand>
    <ligandPart>
        <name>Fe</name>
        <dbReference type="ChEBI" id="CHEBI:18248"/>
    </ligandPart>
</feature>
<dbReference type="InterPro" id="IPR001128">
    <property type="entry name" value="Cyt_P450"/>
</dbReference>
<dbReference type="PROSITE" id="PS00086">
    <property type="entry name" value="CYTOCHROME_P450"/>
    <property type="match status" value="1"/>
</dbReference>
<evidence type="ECO:0000256" key="6">
    <source>
        <dbReference type="RuleBase" id="RU000461"/>
    </source>
</evidence>
<sequence>YPNRAIGTRARPDLKGPKGLPVVGNLFLTLLEADRFNDTLLEMTKKYGEIYTYTLPGVGRFVVINTPELIEHMLKDNFLNYPKGPYFYRLLSELFGSGIFNVDGQSWKVQRRITSQIFQGKNFRAIICREFGEHSKTVLGILSKAAETGESIDLQNLFFRFTFDAFMKICFGQNLDTLTNPENLPLFAVAFDRVQETIKRRLLNPLWPILEMFGRKNRKHWKILDDYAYNVIRERRRKPLNTEHPTDILQLFMDTKYTDGETLSDKELRDIILNLIVAGRDTTAVALSWMTYRIMTNSSVEKNLLKEFDSLITPENPVPDYERVKKLPYAYAVWTETLRLHPSVPLNFKTTAKDDILPGGVPVNAGDMLLWVPYAMGRDERVWGKDVDEFKPERFLNSGEFVKPSSYKLIAFNAGPRICLGQEFATIEALTLLSMMLKNYRFELVTSEKMITYATSILLPMKHPLLVKVIKREAST</sequence>
<dbReference type="PRINTS" id="PR00385">
    <property type="entry name" value="P450"/>
</dbReference>
<dbReference type="PRINTS" id="PR00463">
    <property type="entry name" value="EP450I"/>
</dbReference>
<proteinExistence type="inferred from homology"/>
<dbReference type="InterPro" id="IPR002401">
    <property type="entry name" value="Cyt_P450_E_grp-I"/>
</dbReference>
<reference evidence="7" key="1">
    <citation type="submission" date="2021-06" db="EMBL/GenBank/DDBJ databases">
        <authorList>
            <person name="Kallberg Y."/>
            <person name="Tangrot J."/>
            <person name="Rosling A."/>
        </authorList>
    </citation>
    <scope>NUCLEOTIDE SEQUENCE</scope>
    <source>
        <strain evidence="7">MT106</strain>
    </source>
</reference>
<dbReference type="EMBL" id="CAJVPL010001234">
    <property type="protein sequence ID" value="CAG8560489.1"/>
    <property type="molecule type" value="Genomic_DNA"/>
</dbReference>
<evidence type="ECO:0000256" key="5">
    <source>
        <dbReference type="PIRSR" id="PIRSR602401-1"/>
    </source>
</evidence>
<dbReference type="GO" id="GO:0005506">
    <property type="term" value="F:iron ion binding"/>
    <property type="evidence" value="ECO:0007669"/>
    <property type="project" value="InterPro"/>
</dbReference>
<evidence type="ECO:0000313" key="8">
    <source>
        <dbReference type="Proteomes" id="UP000789831"/>
    </source>
</evidence>
<keyword evidence="4 5" id="KW-0408">Iron</keyword>
<keyword evidence="6" id="KW-0503">Monooxygenase</keyword>
<evidence type="ECO:0000256" key="3">
    <source>
        <dbReference type="ARBA" id="ARBA00023002"/>
    </source>
</evidence>
<dbReference type="GO" id="GO:0016705">
    <property type="term" value="F:oxidoreductase activity, acting on paired donors, with incorporation or reduction of molecular oxygen"/>
    <property type="evidence" value="ECO:0007669"/>
    <property type="project" value="InterPro"/>
</dbReference>
<evidence type="ECO:0000256" key="2">
    <source>
        <dbReference type="ARBA" id="ARBA00022723"/>
    </source>
</evidence>
<gene>
    <name evidence="7" type="ORF">AGERDE_LOCUS7126</name>
</gene>
<keyword evidence="8" id="KW-1185">Reference proteome</keyword>
<dbReference type="Pfam" id="PF00067">
    <property type="entry name" value="p450"/>
    <property type="match status" value="1"/>
</dbReference>
<name>A0A9N9B9P3_9GLOM</name>
<comment type="cofactor">
    <cofactor evidence="5">
        <name>heme</name>
        <dbReference type="ChEBI" id="CHEBI:30413"/>
    </cofactor>
</comment>
<dbReference type="OrthoDB" id="1470350at2759"/>
<keyword evidence="3 6" id="KW-0560">Oxidoreductase</keyword>
<dbReference type="GO" id="GO:0006629">
    <property type="term" value="P:lipid metabolic process"/>
    <property type="evidence" value="ECO:0007669"/>
    <property type="project" value="UniProtKB-ARBA"/>
</dbReference>
<accession>A0A9N9B9P3</accession>
<dbReference type="InterPro" id="IPR017972">
    <property type="entry name" value="Cyt_P450_CS"/>
</dbReference>
<dbReference type="Gene3D" id="1.10.630.10">
    <property type="entry name" value="Cytochrome P450"/>
    <property type="match status" value="1"/>
</dbReference>
<dbReference type="PANTHER" id="PTHR24296">
    <property type="entry name" value="CYTOCHROME P450"/>
    <property type="match status" value="1"/>
</dbReference>
<dbReference type="Proteomes" id="UP000789831">
    <property type="component" value="Unassembled WGS sequence"/>
</dbReference>
<evidence type="ECO:0000313" key="7">
    <source>
        <dbReference type="EMBL" id="CAG8560489.1"/>
    </source>
</evidence>
<comment type="similarity">
    <text evidence="1 6">Belongs to the cytochrome P450 family.</text>
</comment>
<evidence type="ECO:0000256" key="1">
    <source>
        <dbReference type="ARBA" id="ARBA00010617"/>
    </source>
</evidence>
<protein>
    <submittedName>
        <fullName evidence="7">3316_t:CDS:1</fullName>
    </submittedName>
</protein>
<dbReference type="GO" id="GO:0004497">
    <property type="term" value="F:monooxygenase activity"/>
    <property type="evidence" value="ECO:0007669"/>
    <property type="project" value="UniProtKB-KW"/>
</dbReference>
<dbReference type="AlphaFoldDB" id="A0A9N9B9P3"/>
<keyword evidence="5 6" id="KW-0349">Heme</keyword>
<organism evidence="7 8">
    <name type="scientific">Ambispora gerdemannii</name>
    <dbReference type="NCBI Taxonomy" id="144530"/>
    <lineage>
        <taxon>Eukaryota</taxon>
        <taxon>Fungi</taxon>
        <taxon>Fungi incertae sedis</taxon>
        <taxon>Mucoromycota</taxon>
        <taxon>Glomeromycotina</taxon>
        <taxon>Glomeromycetes</taxon>
        <taxon>Archaeosporales</taxon>
        <taxon>Ambisporaceae</taxon>
        <taxon>Ambispora</taxon>
    </lineage>
</organism>
<dbReference type="GO" id="GO:0020037">
    <property type="term" value="F:heme binding"/>
    <property type="evidence" value="ECO:0007669"/>
    <property type="project" value="InterPro"/>
</dbReference>
<feature type="non-terminal residue" evidence="7">
    <location>
        <position position="476"/>
    </location>
</feature>